<dbReference type="InterPro" id="IPR050109">
    <property type="entry name" value="HTH-type_TetR-like_transc_reg"/>
</dbReference>
<feature type="compositionally biased region" description="Polar residues" evidence="5">
    <location>
        <begin position="1"/>
        <end position="14"/>
    </location>
</feature>
<organism evidence="7 8">
    <name type="scientific">Sphingosinicella xenopeptidilytica</name>
    <dbReference type="NCBI Taxonomy" id="364098"/>
    <lineage>
        <taxon>Bacteria</taxon>
        <taxon>Pseudomonadati</taxon>
        <taxon>Pseudomonadota</taxon>
        <taxon>Alphaproteobacteria</taxon>
        <taxon>Sphingomonadales</taxon>
        <taxon>Sphingosinicellaceae</taxon>
        <taxon>Sphingosinicella</taxon>
    </lineage>
</organism>
<keyword evidence="8" id="KW-1185">Reference proteome</keyword>
<dbReference type="InterPro" id="IPR023772">
    <property type="entry name" value="DNA-bd_HTH_TetR-type_CS"/>
</dbReference>
<reference evidence="8" key="1">
    <citation type="journal article" date="2019" name="Int. J. Syst. Evol. Microbiol.">
        <title>The Global Catalogue of Microorganisms (GCM) 10K type strain sequencing project: providing services to taxonomists for standard genome sequencing and annotation.</title>
        <authorList>
            <consortium name="The Broad Institute Genomics Platform"/>
            <consortium name="The Broad Institute Genome Sequencing Center for Infectious Disease"/>
            <person name="Wu L."/>
            <person name="Ma J."/>
        </authorList>
    </citation>
    <scope>NUCLEOTIDE SEQUENCE [LARGE SCALE GENOMIC DNA]</scope>
    <source>
        <strain evidence="8">CCUG 52537</strain>
    </source>
</reference>
<evidence type="ECO:0000313" key="7">
    <source>
        <dbReference type="EMBL" id="MFD0847795.1"/>
    </source>
</evidence>
<dbReference type="PROSITE" id="PS50977">
    <property type="entry name" value="HTH_TETR_2"/>
    <property type="match status" value="1"/>
</dbReference>
<comment type="caution">
    <text evidence="7">The sequence shown here is derived from an EMBL/GenBank/DDBJ whole genome shotgun (WGS) entry which is preliminary data.</text>
</comment>
<dbReference type="PANTHER" id="PTHR30055">
    <property type="entry name" value="HTH-TYPE TRANSCRIPTIONAL REGULATOR RUTR"/>
    <property type="match status" value="1"/>
</dbReference>
<proteinExistence type="predicted"/>
<dbReference type="SUPFAM" id="SSF48498">
    <property type="entry name" value="Tetracyclin repressor-like, C-terminal domain"/>
    <property type="match status" value="1"/>
</dbReference>
<protein>
    <submittedName>
        <fullName evidence="7">TetR/AcrR family transcriptional regulator</fullName>
    </submittedName>
</protein>
<dbReference type="Gene3D" id="1.10.357.10">
    <property type="entry name" value="Tetracycline Repressor, domain 2"/>
    <property type="match status" value="1"/>
</dbReference>
<dbReference type="PRINTS" id="PR00455">
    <property type="entry name" value="HTHTETR"/>
</dbReference>
<evidence type="ECO:0000259" key="6">
    <source>
        <dbReference type="PROSITE" id="PS50977"/>
    </source>
</evidence>
<evidence type="ECO:0000256" key="2">
    <source>
        <dbReference type="ARBA" id="ARBA00023125"/>
    </source>
</evidence>
<gene>
    <name evidence="7" type="ORF">ACFQ00_05605</name>
</gene>
<accession>A0ABW3BZX5</accession>
<dbReference type="Pfam" id="PF17932">
    <property type="entry name" value="TetR_C_24"/>
    <property type="match status" value="1"/>
</dbReference>
<keyword evidence="2 4" id="KW-0238">DNA-binding</keyword>
<keyword evidence="1" id="KW-0805">Transcription regulation</keyword>
<evidence type="ECO:0000256" key="1">
    <source>
        <dbReference type="ARBA" id="ARBA00023015"/>
    </source>
</evidence>
<feature type="domain" description="HTH tetR-type" evidence="6">
    <location>
        <begin position="29"/>
        <end position="89"/>
    </location>
</feature>
<name>A0ABW3BZX5_SPHXN</name>
<dbReference type="InterPro" id="IPR041490">
    <property type="entry name" value="KstR2_TetR_C"/>
</dbReference>
<evidence type="ECO:0000256" key="4">
    <source>
        <dbReference type="PROSITE-ProRule" id="PRU00335"/>
    </source>
</evidence>
<feature type="DNA-binding region" description="H-T-H motif" evidence="4">
    <location>
        <begin position="52"/>
        <end position="71"/>
    </location>
</feature>
<dbReference type="Proteomes" id="UP001597124">
    <property type="component" value="Unassembled WGS sequence"/>
</dbReference>
<evidence type="ECO:0000313" key="8">
    <source>
        <dbReference type="Proteomes" id="UP001597124"/>
    </source>
</evidence>
<dbReference type="InterPro" id="IPR036271">
    <property type="entry name" value="Tet_transcr_reg_TetR-rel_C_sf"/>
</dbReference>
<feature type="region of interest" description="Disordered" evidence="5">
    <location>
        <begin position="1"/>
        <end position="26"/>
    </location>
</feature>
<dbReference type="SUPFAM" id="SSF46689">
    <property type="entry name" value="Homeodomain-like"/>
    <property type="match status" value="1"/>
</dbReference>
<dbReference type="InterPro" id="IPR001647">
    <property type="entry name" value="HTH_TetR"/>
</dbReference>
<evidence type="ECO:0000256" key="3">
    <source>
        <dbReference type="ARBA" id="ARBA00023163"/>
    </source>
</evidence>
<evidence type="ECO:0000256" key="5">
    <source>
        <dbReference type="SAM" id="MobiDB-lite"/>
    </source>
</evidence>
<sequence length="222" mass="24384">MMAAETTGQENRMAQSPWKPSAERERQRAMKREAVLRVAARMFVESGYHKTSLDGIAERLGVTKPTVYHYFRSKEDILFECLNVGYGMFSEACEAGLQSRQNGRERLVAALEAYANVVITDFGICLVRLADHDLSPESLVRVRAVEAEVDRRLRGLVEDGIADGSIAPCDAKVAAFTLAGALSWFGHRAQSGRSAALLALMKQSVEFMLQGLSPRPDPHVGG</sequence>
<dbReference type="Pfam" id="PF00440">
    <property type="entry name" value="TetR_N"/>
    <property type="match status" value="1"/>
</dbReference>
<dbReference type="InterPro" id="IPR009057">
    <property type="entry name" value="Homeodomain-like_sf"/>
</dbReference>
<dbReference type="Gene3D" id="1.10.10.60">
    <property type="entry name" value="Homeodomain-like"/>
    <property type="match status" value="1"/>
</dbReference>
<keyword evidence="3" id="KW-0804">Transcription</keyword>
<dbReference type="PANTHER" id="PTHR30055:SF234">
    <property type="entry name" value="HTH-TYPE TRANSCRIPTIONAL REGULATOR BETI"/>
    <property type="match status" value="1"/>
</dbReference>
<dbReference type="PROSITE" id="PS01081">
    <property type="entry name" value="HTH_TETR_1"/>
    <property type="match status" value="1"/>
</dbReference>
<dbReference type="EMBL" id="JBHTIK010000002">
    <property type="protein sequence ID" value="MFD0847795.1"/>
    <property type="molecule type" value="Genomic_DNA"/>
</dbReference>